<keyword evidence="3 7" id="KW-0698">rRNA processing</keyword>
<evidence type="ECO:0000256" key="1">
    <source>
        <dbReference type="ARBA" id="ARBA00010396"/>
    </source>
</evidence>
<keyword evidence="4 7" id="KW-0489">Methyltransferase</keyword>
<evidence type="ECO:0000256" key="5">
    <source>
        <dbReference type="ARBA" id="ARBA00022679"/>
    </source>
</evidence>
<gene>
    <name evidence="7" type="primary">rsmH</name>
    <name evidence="8" type="ORF">J2Z62_000703</name>
</gene>
<organism evidence="8 9">
    <name type="scientific">Mycoplasmoides fastidiosum</name>
    <dbReference type="NCBI Taxonomy" id="92758"/>
    <lineage>
        <taxon>Bacteria</taxon>
        <taxon>Bacillati</taxon>
        <taxon>Mycoplasmatota</taxon>
        <taxon>Mycoplasmoidales</taxon>
        <taxon>Mycoplasmoidaceae</taxon>
        <taxon>Mycoplasmoides</taxon>
    </lineage>
</organism>
<dbReference type="Gene3D" id="1.10.150.170">
    <property type="entry name" value="Putative methyltransferase TM0872, insert domain"/>
    <property type="match status" value="1"/>
</dbReference>
<feature type="binding site" evidence="7">
    <location>
        <position position="80"/>
    </location>
    <ligand>
        <name>S-adenosyl-L-methionine</name>
        <dbReference type="ChEBI" id="CHEBI:59789"/>
    </ligand>
</feature>
<dbReference type="PANTHER" id="PTHR11265:SF0">
    <property type="entry name" value="12S RRNA N4-METHYLCYTIDINE METHYLTRANSFERASE"/>
    <property type="match status" value="1"/>
</dbReference>
<dbReference type="HAMAP" id="MF_01007">
    <property type="entry name" value="16SrRNA_methyltr_H"/>
    <property type="match status" value="1"/>
</dbReference>
<keyword evidence="9" id="KW-1185">Reference proteome</keyword>
<dbReference type="Gene3D" id="3.40.50.150">
    <property type="entry name" value="Vaccinia Virus protein VP39"/>
    <property type="match status" value="1"/>
</dbReference>
<comment type="caution">
    <text evidence="8">The sequence shown here is derived from an EMBL/GenBank/DDBJ whole genome shotgun (WGS) entry which is preliminary data.</text>
</comment>
<protein>
    <recommendedName>
        <fullName evidence="7">Ribosomal RNA small subunit methyltransferase H</fullName>
        <ecNumber evidence="7">2.1.1.199</ecNumber>
    </recommendedName>
    <alternativeName>
        <fullName evidence="7">16S rRNA m(4)C1402 methyltransferase</fullName>
    </alternativeName>
    <alternativeName>
        <fullName evidence="7">rRNA (cytosine-N(4)-)-methyltransferase RsmH</fullName>
    </alternativeName>
</protein>
<reference evidence="8" key="1">
    <citation type="submission" date="2023-07" db="EMBL/GenBank/DDBJ databases">
        <title>Genomic Encyclopedia of Type Strains, Phase IV (KMG-IV): sequencing the most valuable type-strain genomes for metagenomic binning, comparative biology and taxonomic classification.</title>
        <authorList>
            <person name="Goeker M."/>
        </authorList>
    </citation>
    <scope>NUCLEOTIDE SEQUENCE [LARGE SCALE GENOMIC DNA]</scope>
    <source>
        <strain evidence="8">DSM 21204</strain>
    </source>
</reference>
<name>A0ABU0LZY4_9BACT</name>
<comment type="subcellular location">
    <subcellularLocation>
        <location evidence="7">Cytoplasm</location>
    </subcellularLocation>
</comment>
<keyword evidence="2 7" id="KW-0963">Cytoplasm</keyword>
<evidence type="ECO:0000313" key="8">
    <source>
        <dbReference type="EMBL" id="MDQ0514265.1"/>
    </source>
</evidence>
<evidence type="ECO:0000313" key="9">
    <source>
        <dbReference type="Proteomes" id="UP001240643"/>
    </source>
</evidence>
<dbReference type="InterPro" id="IPR002903">
    <property type="entry name" value="RsmH"/>
</dbReference>
<dbReference type="RefSeq" id="WP_256547046.1">
    <property type="nucleotide sequence ID" value="NZ_CP101809.1"/>
</dbReference>
<dbReference type="EC" id="2.1.1.199" evidence="7"/>
<dbReference type="InterPro" id="IPR023397">
    <property type="entry name" value="SAM-dep_MeTrfase_MraW_recog"/>
</dbReference>
<proteinExistence type="inferred from homology"/>
<dbReference type="SUPFAM" id="SSF53335">
    <property type="entry name" value="S-adenosyl-L-methionine-dependent methyltransferases"/>
    <property type="match status" value="1"/>
</dbReference>
<feature type="binding site" evidence="7">
    <location>
        <position position="54"/>
    </location>
    <ligand>
        <name>S-adenosyl-L-methionine</name>
        <dbReference type="ChEBI" id="CHEBI:59789"/>
    </ligand>
</feature>
<feature type="binding site" evidence="7">
    <location>
        <begin position="34"/>
        <end position="36"/>
    </location>
    <ligand>
        <name>S-adenosyl-L-methionine</name>
        <dbReference type="ChEBI" id="CHEBI:59789"/>
    </ligand>
</feature>
<evidence type="ECO:0000256" key="6">
    <source>
        <dbReference type="ARBA" id="ARBA00022691"/>
    </source>
</evidence>
<dbReference type="InterPro" id="IPR029063">
    <property type="entry name" value="SAM-dependent_MTases_sf"/>
</dbReference>
<dbReference type="EMBL" id="JAUSWO010000001">
    <property type="protein sequence ID" value="MDQ0514265.1"/>
    <property type="molecule type" value="Genomic_DNA"/>
</dbReference>
<evidence type="ECO:0000256" key="2">
    <source>
        <dbReference type="ARBA" id="ARBA00022490"/>
    </source>
</evidence>
<evidence type="ECO:0000256" key="3">
    <source>
        <dbReference type="ARBA" id="ARBA00022552"/>
    </source>
</evidence>
<comment type="similarity">
    <text evidence="1 7">Belongs to the methyltransferase superfamily. RsmH family.</text>
</comment>
<feature type="binding site" evidence="7">
    <location>
        <position position="101"/>
    </location>
    <ligand>
        <name>S-adenosyl-L-methionine</name>
        <dbReference type="ChEBI" id="CHEBI:59789"/>
    </ligand>
</feature>
<dbReference type="PIRSF" id="PIRSF004486">
    <property type="entry name" value="MraW"/>
    <property type="match status" value="1"/>
</dbReference>
<dbReference type="GO" id="GO:0032259">
    <property type="term" value="P:methylation"/>
    <property type="evidence" value="ECO:0007669"/>
    <property type="project" value="UniProtKB-KW"/>
</dbReference>
<evidence type="ECO:0000256" key="7">
    <source>
        <dbReference type="HAMAP-Rule" id="MF_01007"/>
    </source>
</evidence>
<dbReference type="GO" id="GO:0008168">
    <property type="term" value="F:methyltransferase activity"/>
    <property type="evidence" value="ECO:0007669"/>
    <property type="project" value="UniProtKB-KW"/>
</dbReference>
<feature type="binding site" evidence="7">
    <location>
        <position position="108"/>
    </location>
    <ligand>
        <name>S-adenosyl-L-methionine</name>
        <dbReference type="ChEBI" id="CHEBI:59789"/>
    </ligand>
</feature>
<sequence>MNELIHLPVLKNEVIQAWKNQGNGIFVDCTFGRGGHSKALLAELSPNSRLIGLDIDPAAVVVGNQLQTADPRFMIVQNNFRNLQVTLSKLQIQKVDGILFDFGVSSPQLDDPNRGFSYHHDGPLDMRMDLNQSETAASLLAKIKVGELARIFEIYGECDESLKVARAILKHQQQQPITRTLELVEIIKTTVAKKNLYAKKHPCRTYFQALRIYLNQELDSIKLVLEQLNDVLNKNGIVVFLTFHSLEEKIIKKWIKSQTGYLDLPNLPIQIPKAFHLITKKSIRPSAAEIATNNRARSTKMWVIQKNDHET</sequence>
<evidence type="ECO:0000256" key="4">
    <source>
        <dbReference type="ARBA" id="ARBA00022603"/>
    </source>
</evidence>
<dbReference type="NCBIfam" id="TIGR00006">
    <property type="entry name" value="16S rRNA (cytosine(1402)-N(4))-methyltransferase RsmH"/>
    <property type="match status" value="1"/>
</dbReference>
<dbReference type="Pfam" id="PF01795">
    <property type="entry name" value="Methyltransf_5"/>
    <property type="match status" value="1"/>
</dbReference>
<dbReference type="Proteomes" id="UP001240643">
    <property type="component" value="Unassembled WGS sequence"/>
</dbReference>
<keyword evidence="5 7" id="KW-0808">Transferase</keyword>
<accession>A0ABU0LZY4</accession>
<dbReference type="PANTHER" id="PTHR11265">
    <property type="entry name" value="S-ADENOSYL-METHYLTRANSFERASE MRAW"/>
    <property type="match status" value="1"/>
</dbReference>
<comment type="function">
    <text evidence="7">Specifically methylates the N4 position of cytidine in position 1402 (C1402) of 16S rRNA.</text>
</comment>
<dbReference type="SUPFAM" id="SSF81799">
    <property type="entry name" value="Putative methyltransferase TM0872, insert domain"/>
    <property type="match status" value="1"/>
</dbReference>
<comment type="catalytic activity">
    <reaction evidence="7">
        <text>cytidine(1402) in 16S rRNA + S-adenosyl-L-methionine = N(4)-methylcytidine(1402) in 16S rRNA + S-adenosyl-L-homocysteine + H(+)</text>
        <dbReference type="Rhea" id="RHEA:42928"/>
        <dbReference type="Rhea" id="RHEA-COMP:10286"/>
        <dbReference type="Rhea" id="RHEA-COMP:10287"/>
        <dbReference type="ChEBI" id="CHEBI:15378"/>
        <dbReference type="ChEBI" id="CHEBI:57856"/>
        <dbReference type="ChEBI" id="CHEBI:59789"/>
        <dbReference type="ChEBI" id="CHEBI:74506"/>
        <dbReference type="ChEBI" id="CHEBI:82748"/>
        <dbReference type="EC" id="2.1.1.199"/>
    </reaction>
</comment>
<keyword evidence="6 7" id="KW-0949">S-adenosyl-L-methionine</keyword>